<protein>
    <submittedName>
        <fullName evidence="2">Sigma-E factor negative regulatory protein</fullName>
    </submittedName>
</protein>
<dbReference type="Pfam" id="PF03872">
    <property type="entry name" value="RseA_N"/>
    <property type="match status" value="1"/>
</dbReference>
<dbReference type="CDD" id="cd16328">
    <property type="entry name" value="RseA_N"/>
    <property type="match status" value="1"/>
</dbReference>
<dbReference type="InterPro" id="IPR005572">
    <property type="entry name" value="Anti-sigma_E_RseA_N"/>
</dbReference>
<gene>
    <name evidence="2" type="ORF">G8770_08380</name>
</gene>
<evidence type="ECO:0000313" key="3">
    <source>
        <dbReference type="Proteomes" id="UP000787472"/>
    </source>
</evidence>
<proteinExistence type="predicted"/>
<dbReference type="RefSeq" id="WP_167184637.1">
    <property type="nucleotide sequence ID" value="NZ_JAAONZ010000004.1"/>
</dbReference>
<dbReference type="SUPFAM" id="SSF89069">
    <property type="entry name" value="N-terminal, cytoplasmic domain of anti-sigmaE factor RseA"/>
    <property type="match status" value="1"/>
</dbReference>
<evidence type="ECO:0000259" key="1">
    <source>
        <dbReference type="Pfam" id="PF03872"/>
    </source>
</evidence>
<sequence>MKESVSALVDGEVSELELHRVLKASESDESIRHTWSRYQIISSVLRNDAPSAPQIDLSSAIREAIDAEEVHQMPAADSKRSGWVQNLGKVAVAASVAAVMVLTTQLTDVGGTGSAAVEVAKGGNVNGSPELQLPTPAATLPAGFQTPSLTARTVSSHQRMPVQESRAQYYPVVTKAQSALPAQPPTPEVQAYLQRVMEVHAGHAALNSSRGMMPYARVPADTE</sequence>
<organism evidence="2 3">
    <name type="scientific">Pseudomaricurvus hydrocarbonicus</name>
    <dbReference type="NCBI Taxonomy" id="1470433"/>
    <lineage>
        <taxon>Bacteria</taxon>
        <taxon>Pseudomonadati</taxon>
        <taxon>Pseudomonadota</taxon>
        <taxon>Gammaproteobacteria</taxon>
        <taxon>Cellvibrionales</taxon>
        <taxon>Cellvibrionaceae</taxon>
        <taxon>Pseudomaricurvus</taxon>
    </lineage>
</organism>
<dbReference type="PANTHER" id="PTHR38104">
    <property type="match status" value="1"/>
</dbReference>
<keyword evidence="3" id="KW-1185">Reference proteome</keyword>
<name>A0A9E5JRT7_9GAMM</name>
<dbReference type="InterPro" id="IPR036147">
    <property type="entry name" value="Anti-sigma_E_RseA_N_sf"/>
</dbReference>
<dbReference type="PANTHER" id="PTHR38104:SF1">
    <property type="entry name" value="ANTI-SIGMA-E FACTOR RSEA"/>
    <property type="match status" value="1"/>
</dbReference>
<dbReference type="InterPro" id="IPR052383">
    <property type="entry name" value="Anti-sigma-E_RseA-like"/>
</dbReference>
<dbReference type="EMBL" id="JAAONZ010000004">
    <property type="protein sequence ID" value="NHO65553.1"/>
    <property type="molecule type" value="Genomic_DNA"/>
</dbReference>
<evidence type="ECO:0000313" key="2">
    <source>
        <dbReference type="EMBL" id="NHO65553.1"/>
    </source>
</evidence>
<accession>A0A9E5JRT7</accession>
<reference evidence="2" key="1">
    <citation type="submission" date="2020-03" db="EMBL/GenBank/DDBJ databases">
        <authorList>
            <person name="Guo F."/>
        </authorList>
    </citation>
    <scope>NUCLEOTIDE SEQUENCE</scope>
    <source>
        <strain evidence="2">JCM 30134</strain>
    </source>
</reference>
<comment type="caution">
    <text evidence="2">The sequence shown here is derived from an EMBL/GenBank/DDBJ whole genome shotgun (WGS) entry which is preliminary data.</text>
</comment>
<feature type="domain" description="Anti sigma-E protein RseA N-terminal" evidence="1">
    <location>
        <begin position="2"/>
        <end position="76"/>
    </location>
</feature>
<dbReference type="Proteomes" id="UP000787472">
    <property type="component" value="Unassembled WGS sequence"/>
</dbReference>
<dbReference type="Gene3D" id="1.10.10.880">
    <property type="entry name" value="Anti sigma-E protein RseA, N-terminal domain"/>
    <property type="match status" value="1"/>
</dbReference>
<dbReference type="AlphaFoldDB" id="A0A9E5JRT7"/>
<dbReference type="GO" id="GO:0016989">
    <property type="term" value="F:sigma factor antagonist activity"/>
    <property type="evidence" value="ECO:0007669"/>
    <property type="project" value="InterPro"/>
</dbReference>